<dbReference type="PANTHER" id="PTHR45726">
    <property type="entry name" value="LEUKOTRIENE A-4 HYDROLASE"/>
    <property type="match status" value="1"/>
</dbReference>
<sequence>MKKSVAIILAAVTVAAVLPATACGHDDRTSYSISAEYNESQRTLTAQCAVNYVNDGADTDCIEFNLYGNAYRKGALYRPVADELTSQTYYQGTSYGDMQINAVDGCESWEVCGEDENILRTQLGHTLKSGQSVQITIDYTLTLAVANHRTGVAEHAVNLGNFYPQACVRADEGFYECVYYSDGDPFLSDCADYEVEITLPAGYAAATSGKLVSESGNTHLYTLQNARDFAMVLSDEFKTATTDAGGTEVTYYYYDDEGAEGKLAAAGDSLAFFEEKFGEYIYPTFAVVQTGISAGGMEYPALAMINGELENSEAVYAIVHETAHQWWYAMAGSNQIENAWQDEGLAEYSALCFFEAHPDYGYTREGLLEAAKQSYRAYYTVYNQIFGNADTTMNRHLKDFVSDYEYVNIAYNKGVIMFDMLRQSLGDERFFEGLKDYFKASCGKIASPEDLMAAFRGTGVDTDGFFESFTEGKVVI</sequence>
<dbReference type="PANTHER" id="PTHR45726:SF3">
    <property type="entry name" value="LEUKOTRIENE A-4 HYDROLASE"/>
    <property type="match status" value="1"/>
</dbReference>
<comment type="caution">
    <text evidence="5">The sequence shown here is derived from an EMBL/GenBank/DDBJ whole genome shotgun (WGS) entry which is preliminary data.</text>
</comment>
<dbReference type="SUPFAM" id="SSF55486">
    <property type="entry name" value="Metalloproteases ('zincins'), catalytic domain"/>
    <property type="match status" value="1"/>
</dbReference>
<evidence type="ECO:0000256" key="2">
    <source>
        <dbReference type="PIRSR" id="PIRSR634015-3"/>
    </source>
</evidence>
<feature type="binding site" evidence="2">
    <location>
        <position position="324"/>
    </location>
    <ligand>
        <name>Zn(2+)</name>
        <dbReference type="ChEBI" id="CHEBI:29105"/>
        <note>catalytic</note>
    </ligand>
</feature>
<reference evidence="5" key="1">
    <citation type="submission" date="2020-10" db="EMBL/GenBank/DDBJ databases">
        <authorList>
            <person name="Gilroy R."/>
        </authorList>
    </citation>
    <scope>NUCLEOTIDE SEQUENCE</scope>
    <source>
        <strain evidence="5">CHK195-12923</strain>
    </source>
</reference>
<dbReference type="GO" id="GO:0008237">
    <property type="term" value="F:metallopeptidase activity"/>
    <property type="evidence" value="ECO:0007669"/>
    <property type="project" value="InterPro"/>
</dbReference>
<feature type="chain" id="PRO_5038453680" evidence="3">
    <location>
        <begin position="23"/>
        <end position="476"/>
    </location>
</feature>
<reference evidence="5" key="2">
    <citation type="journal article" date="2021" name="PeerJ">
        <title>Extensive microbial diversity within the chicken gut microbiome revealed by metagenomics and culture.</title>
        <authorList>
            <person name="Gilroy R."/>
            <person name="Ravi A."/>
            <person name="Getino M."/>
            <person name="Pursley I."/>
            <person name="Horton D.L."/>
            <person name="Alikhan N.F."/>
            <person name="Baker D."/>
            <person name="Gharbi K."/>
            <person name="Hall N."/>
            <person name="Watson M."/>
            <person name="Adriaenssens E.M."/>
            <person name="Foster-Nyarko E."/>
            <person name="Jarju S."/>
            <person name="Secka A."/>
            <person name="Antonio M."/>
            <person name="Oren A."/>
            <person name="Chaudhuri R.R."/>
            <person name="La Ragione R."/>
            <person name="Hildebrand F."/>
            <person name="Pallen M.J."/>
        </authorList>
    </citation>
    <scope>NUCLEOTIDE SEQUENCE</scope>
    <source>
        <strain evidence="5">CHK195-12923</strain>
    </source>
</reference>
<feature type="binding site" evidence="2">
    <location>
        <position position="320"/>
    </location>
    <ligand>
        <name>Zn(2+)</name>
        <dbReference type="ChEBI" id="CHEBI:29105"/>
        <note>catalytic</note>
    </ligand>
</feature>
<comment type="cofactor">
    <cofactor evidence="2">
        <name>Zn(2+)</name>
        <dbReference type="ChEBI" id="CHEBI:29105"/>
    </cofactor>
    <text evidence="2">Binds 1 zinc ion per subunit.</text>
</comment>
<feature type="signal peptide" evidence="3">
    <location>
        <begin position="1"/>
        <end position="22"/>
    </location>
</feature>
<gene>
    <name evidence="5" type="ORF">IAB69_03350</name>
</gene>
<proteinExistence type="predicted"/>
<protein>
    <submittedName>
        <fullName evidence="5">M1 family metallopeptidase</fullName>
    </submittedName>
</protein>
<dbReference type="InterPro" id="IPR014782">
    <property type="entry name" value="Peptidase_M1_dom"/>
</dbReference>
<evidence type="ECO:0000256" key="3">
    <source>
        <dbReference type="SAM" id="SignalP"/>
    </source>
</evidence>
<dbReference type="GO" id="GO:0008270">
    <property type="term" value="F:zinc ion binding"/>
    <property type="evidence" value="ECO:0007669"/>
    <property type="project" value="InterPro"/>
</dbReference>
<evidence type="ECO:0000313" key="6">
    <source>
        <dbReference type="Proteomes" id="UP000824110"/>
    </source>
</evidence>
<dbReference type="CDD" id="cd09604">
    <property type="entry name" value="M1_APN_like"/>
    <property type="match status" value="1"/>
</dbReference>
<dbReference type="InterPro" id="IPR027268">
    <property type="entry name" value="Peptidase_M4/M1_CTD_sf"/>
</dbReference>
<keyword evidence="2" id="KW-0479">Metal-binding</keyword>
<feature type="domain" description="Peptidase M1 membrane alanine aminopeptidase" evidence="4">
    <location>
        <begin position="266"/>
        <end position="457"/>
    </location>
</feature>
<evidence type="ECO:0000256" key="1">
    <source>
        <dbReference type="PIRSR" id="PIRSR634015-1"/>
    </source>
</evidence>
<dbReference type="Proteomes" id="UP000824110">
    <property type="component" value="Unassembled WGS sequence"/>
</dbReference>
<feature type="binding site" evidence="2">
    <location>
        <position position="343"/>
    </location>
    <ligand>
        <name>Zn(2+)</name>
        <dbReference type="ChEBI" id="CHEBI:29105"/>
        <note>catalytic</note>
    </ligand>
</feature>
<accession>A0A9D1MK33</accession>
<dbReference type="InterPro" id="IPR034015">
    <property type="entry name" value="M1_LTA4H"/>
</dbReference>
<keyword evidence="2" id="KW-0862">Zinc</keyword>
<dbReference type="AlphaFoldDB" id="A0A9D1MK33"/>
<dbReference type="Pfam" id="PF01433">
    <property type="entry name" value="Peptidase_M1"/>
    <property type="match status" value="1"/>
</dbReference>
<feature type="active site" description="Proton acceptor" evidence="1">
    <location>
        <position position="321"/>
    </location>
</feature>
<dbReference type="EMBL" id="DVNE01000031">
    <property type="protein sequence ID" value="HIU61665.1"/>
    <property type="molecule type" value="Genomic_DNA"/>
</dbReference>
<keyword evidence="3" id="KW-0732">Signal</keyword>
<evidence type="ECO:0000259" key="4">
    <source>
        <dbReference type="Pfam" id="PF01433"/>
    </source>
</evidence>
<evidence type="ECO:0000313" key="5">
    <source>
        <dbReference type="EMBL" id="HIU61665.1"/>
    </source>
</evidence>
<name>A0A9D1MK33_9FIRM</name>
<dbReference type="Gene3D" id="1.10.390.10">
    <property type="entry name" value="Neutral Protease Domain 2"/>
    <property type="match status" value="1"/>
</dbReference>
<feature type="active site" description="Proton donor" evidence="1">
    <location>
        <position position="411"/>
    </location>
</feature>
<organism evidence="5 6">
    <name type="scientific">Candidatus Coproplasma excrementigallinarum</name>
    <dbReference type="NCBI Taxonomy" id="2840747"/>
    <lineage>
        <taxon>Bacteria</taxon>
        <taxon>Bacillati</taxon>
        <taxon>Bacillota</taxon>
        <taxon>Clostridia</taxon>
        <taxon>Eubacteriales</taxon>
        <taxon>Candidatus Coproplasma</taxon>
    </lineage>
</organism>